<evidence type="ECO:0000259" key="9">
    <source>
        <dbReference type="PROSITE" id="PS50026"/>
    </source>
</evidence>
<feature type="domain" description="EGF-like" evidence="9">
    <location>
        <begin position="457"/>
        <end position="494"/>
    </location>
</feature>
<feature type="disulfide bond" evidence="6">
    <location>
        <begin position="161"/>
        <end position="170"/>
    </location>
</feature>
<keyword evidence="2 7" id="KW-0732">Signal</keyword>
<dbReference type="PROSITE" id="PS50026">
    <property type="entry name" value="EGF_3"/>
    <property type="match status" value="9"/>
</dbReference>
<comment type="caution">
    <text evidence="6">Lacks conserved residue(s) required for the propagation of feature annotation.</text>
</comment>
<keyword evidence="11" id="KW-1185">Reference proteome</keyword>
<dbReference type="SMART" id="SM00179">
    <property type="entry name" value="EGF_CA"/>
    <property type="match status" value="6"/>
</dbReference>
<dbReference type="SMART" id="SM00282">
    <property type="entry name" value="LamG"/>
    <property type="match status" value="4"/>
</dbReference>
<dbReference type="PROSITE" id="PS00010">
    <property type="entry name" value="ASX_HYDROXYL"/>
    <property type="match status" value="3"/>
</dbReference>
<dbReference type="Proteomes" id="UP001151699">
    <property type="component" value="Chromosome A"/>
</dbReference>
<evidence type="ECO:0000256" key="4">
    <source>
        <dbReference type="ARBA" id="ARBA00023157"/>
    </source>
</evidence>
<dbReference type="InterPro" id="IPR000742">
    <property type="entry name" value="EGF"/>
</dbReference>
<dbReference type="InterPro" id="IPR000152">
    <property type="entry name" value="EGF-type_Asp/Asn_hydroxyl_site"/>
</dbReference>
<name>A0A9Q0N9V4_9DIPT</name>
<evidence type="ECO:0000256" key="5">
    <source>
        <dbReference type="ARBA" id="ARBA00023180"/>
    </source>
</evidence>
<feature type="domain" description="Laminin G" evidence="8">
    <location>
        <begin position="211"/>
        <end position="409"/>
    </location>
</feature>
<gene>
    <name evidence="10" type="primary">eys</name>
    <name evidence="10" type="ORF">Bhyg_01609</name>
</gene>
<evidence type="ECO:0000259" key="8">
    <source>
        <dbReference type="PROSITE" id="PS50025"/>
    </source>
</evidence>
<feature type="domain" description="EGF-like" evidence="9">
    <location>
        <begin position="18"/>
        <end position="54"/>
    </location>
</feature>
<dbReference type="InterPro" id="IPR001791">
    <property type="entry name" value="Laminin_G"/>
</dbReference>
<sequence length="1289" mass="142452">LWIFISLLVCCTFQISFAGFACLSNPCVFGVCIDDLNSSYSCYCIDGYTGQNCQTNWDECWSSPCQNEGTCIDGVAAYNCSCPDGFVGVNCEENLNECLSNPCQNGGSCYDRDNSYICVCSPGFLGNNCDVDVAVCTTGGERCYNGGECVEGKGLEFSCNCVDGYKGEYCDVEINECESSPCANGMCTCHFNFEGTFCEKRVTIKHAAFNGNSFISHNIHRASSHSVDSTKRQFNMNVEISARTRAFDGLILLATAQSARGNYYMALFLHKGLLQFQFSCGQQTMLLSELETPVNTGDDIFIQAELDFIHNYTHCNALLRVNDTLAMSGYQPTWINLLPTTIRDDQKVENAWLHLGGTPQAPISLINNIVGKPGFTGCMQSLKINGQSLSIFSDALDSFGITECGSLTCMSNPCQNNGICIENNESSEHDEELKMRNEIKDTWRCKCPSGFKGKKCEISVCENNPCQYGSTCVLFPGSGYLCLCPYGKHGHFCEHNLEIAQPHFSGSVNGLASYVAYAVPLPLEYAMELSLNIIPTTLSQISLLAFIGQSGSHDEKSDHMAISFIQGYIMFTWNLGSGPRRIFTEKPIEFKENAARTSININVGRLGRRAWLSVDGKNNVSGRSPGSLTRMDVVPLLYLGGHEMSNFSSLPHDLPLHMGFQGCIFDVHFKAGMVLIPLQETRGIQGRGVGQCGTKECHRHACQNGGACLNHGSTFSCICQEGFYGPLCAQKSNPCDEGSNQCSAESTCVVLVNGYECDCPLGRTGQYCENVITSLTDVGLSGRRSFLEIQHPGDNVMTENEIDYQNYKMVQTVDRHLTNTSSVDSNTTTPVRRRHMLMVMASNPIRSDRIQYFSVEFQIKPMAERGLLLYYGSLKSRFNTGFISLSLQGGVVEFRILSTDQHINIVRSVRMLAIGEWHKIKASQSGRRISLWIEGTASAALASTSEVYIKSDSHIYLGGVPDLSELPSHSISGYPMPMRGCLRQLSVNGVRVVLNESNIFASRNLYDCDGTPCGGDACESEGQCWLDSTFQPHCKCPEVSKGRHCEFKESCKYINCKNNGKCLKSGECSCPNGYGGFHCEIVTAKPSTPSFRGKSWLMVQPKRIPVKEKRNGPVLYNSRVKNDFKISLNFSTISLDGLLLWVQSENKFLGLGVKNGQIKFASNLVDGNILEMPNGGFVSDGGWHNVQLEINERLFTFTVDDRPIFTENKKRLELKPNAFELFDFEQNAFYIGGLPDNQTLQRETKNIFQKPFVGCLESINIGTEDLNDFSSYDGENIGSCDYDDFSYLK</sequence>
<comment type="caution">
    <text evidence="10">The sequence shown here is derived from an EMBL/GenBank/DDBJ whole genome shotgun (WGS) entry which is preliminary data.</text>
</comment>
<dbReference type="FunFam" id="2.10.25.10:FF:000652">
    <property type="entry name" value="Blast:Protein eyes shut"/>
    <property type="match status" value="1"/>
</dbReference>
<feature type="domain" description="EGF-like" evidence="9">
    <location>
        <begin position="731"/>
        <end position="769"/>
    </location>
</feature>
<dbReference type="CDD" id="cd00054">
    <property type="entry name" value="EGF_CA"/>
    <property type="match status" value="6"/>
</dbReference>
<dbReference type="InterPro" id="IPR001881">
    <property type="entry name" value="EGF-like_Ca-bd_dom"/>
</dbReference>
<feature type="disulfide bond" evidence="6">
    <location>
        <begin position="719"/>
        <end position="728"/>
    </location>
</feature>
<dbReference type="OrthoDB" id="283575at2759"/>
<feature type="disulfide bond" evidence="6">
    <location>
        <begin position="1036"/>
        <end position="1045"/>
    </location>
</feature>
<dbReference type="CDD" id="cd00110">
    <property type="entry name" value="LamG"/>
    <property type="match status" value="4"/>
</dbReference>
<feature type="non-terminal residue" evidence="10">
    <location>
        <position position="1"/>
    </location>
</feature>
<feature type="domain" description="EGF-like" evidence="9">
    <location>
        <begin position="132"/>
        <end position="171"/>
    </location>
</feature>
<dbReference type="GO" id="GO:0030154">
    <property type="term" value="P:cell differentiation"/>
    <property type="evidence" value="ECO:0007669"/>
    <property type="project" value="UniProtKB-ARBA"/>
</dbReference>
<dbReference type="GO" id="GO:0051240">
    <property type="term" value="P:positive regulation of multicellular organismal process"/>
    <property type="evidence" value="ECO:0007669"/>
    <property type="project" value="UniProtKB-ARBA"/>
</dbReference>
<dbReference type="GO" id="GO:0009653">
    <property type="term" value="P:anatomical structure morphogenesis"/>
    <property type="evidence" value="ECO:0007669"/>
    <property type="project" value="UniProtKB-ARBA"/>
</dbReference>
<feature type="domain" description="EGF-like" evidence="9">
    <location>
        <begin position="1009"/>
        <end position="1046"/>
    </location>
</feature>
<dbReference type="FunFam" id="2.10.25.10:FF:000122">
    <property type="entry name" value="Protein crumbs homolog 2"/>
    <property type="match status" value="1"/>
</dbReference>
<dbReference type="EMBL" id="WJQU01000001">
    <property type="protein sequence ID" value="KAJ6646398.1"/>
    <property type="molecule type" value="Genomic_DNA"/>
</dbReference>
<dbReference type="PRINTS" id="PR00010">
    <property type="entry name" value="EGFBLOOD"/>
</dbReference>
<dbReference type="InterPro" id="IPR013032">
    <property type="entry name" value="EGF-like_CS"/>
</dbReference>
<feature type="disulfide bond" evidence="6">
    <location>
        <begin position="1070"/>
        <end position="1079"/>
    </location>
</feature>
<dbReference type="SUPFAM" id="SSF57196">
    <property type="entry name" value="EGF/Laminin"/>
    <property type="match status" value="6"/>
</dbReference>
<feature type="disulfide bond" evidence="6">
    <location>
        <begin position="22"/>
        <end position="32"/>
    </location>
</feature>
<dbReference type="FunFam" id="2.10.25.10:FF:000739">
    <property type="entry name" value="Blast:Protein eyes shut"/>
    <property type="match status" value="1"/>
</dbReference>
<dbReference type="InterPro" id="IPR018097">
    <property type="entry name" value="EGF_Ca-bd_CS"/>
</dbReference>
<feature type="domain" description="EGF-like" evidence="9">
    <location>
        <begin position="94"/>
        <end position="130"/>
    </location>
</feature>
<dbReference type="FunFam" id="2.10.25.10:FF:000662">
    <property type="entry name" value="Eyes shut, isoform E"/>
    <property type="match status" value="1"/>
</dbReference>
<dbReference type="Pfam" id="PF00008">
    <property type="entry name" value="EGF"/>
    <property type="match status" value="2"/>
</dbReference>
<dbReference type="InterPro" id="IPR013320">
    <property type="entry name" value="ConA-like_dom_sf"/>
</dbReference>
<keyword evidence="3" id="KW-0677">Repeat</keyword>
<dbReference type="PANTHER" id="PTHR12916:SF4">
    <property type="entry name" value="UNINFLATABLE, ISOFORM C"/>
    <property type="match status" value="1"/>
</dbReference>
<accession>A0A9Q0N9V4</accession>
<dbReference type="Gene3D" id="2.60.120.200">
    <property type="match status" value="4"/>
</dbReference>
<feature type="disulfide bond" evidence="6">
    <location>
        <begin position="82"/>
        <end position="91"/>
    </location>
</feature>
<protein>
    <submittedName>
        <fullName evidence="10">Protein eyes shut</fullName>
    </submittedName>
</protein>
<keyword evidence="4 6" id="KW-1015">Disulfide bond</keyword>
<keyword evidence="5" id="KW-0325">Glycoprotein</keyword>
<dbReference type="Gene3D" id="2.10.25.10">
    <property type="entry name" value="Laminin"/>
    <property type="match status" value="9"/>
</dbReference>
<evidence type="ECO:0000256" key="6">
    <source>
        <dbReference type="PROSITE-ProRule" id="PRU00076"/>
    </source>
</evidence>
<dbReference type="SUPFAM" id="SSF49899">
    <property type="entry name" value="Concanavalin A-like lectins/glucanases"/>
    <property type="match status" value="4"/>
</dbReference>
<reference evidence="10" key="1">
    <citation type="submission" date="2022-07" db="EMBL/GenBank/DDBJ databases">
        <authorList>
            <person name="Trinca V."/>
            <person name="Uliana J.V.C."/>
            <person name="Torres T.T."/>
            <person name="Ward R.J."/>
            <person name="Monesi N."/>
        </authorList>
    </citation>
    <scope>NUCLEOTIDE SEQUENCE</scope>
    <source>
        <strain evidence="10">HSMRA1968</strain>
        <tissue evidence="10">Whole embryos</tissue>
    </source>
</reference>
<dbReference type="PROSITE" id="PS01187">
    <property type="entry name" value="EGF_CA"/>
    <property type="match status" value="1"/>
</dbReference>
<evidence type="ECO:0000256" key="7">
    <source>
        <dbReference type="SAM" id="SignalP"/>
    </source>
</evidence>
<dbReference type="GO" id="GO:0048513">
    <property type="term" value="P:animal organ development"/>
    <property type="evidence" value="ECO:0007669"/>
    <property type="project" value="UniProtKB-ARBA"/>
</dbReference>
<dbReference type="FunFam" id="2.10.25.10:FF:000340">
    <property type="entry name" value="Terribly reduced optic lobes, isoform AT"/>
    <property type="match status" value="1"/>
</dbReference>
<proteinExistence type="predicted"/>
<dbReference type="PROSITE" id="PS00022">
    <property type="entry name" value="EGF_1"/>
    <property type="match status" value="9"/>
</dbReference>
<feature type="domain" description="EGF-like" evidence="9">
    <location>
        <begin position="1047"/>
        <end position="1080"/>
    </location>
</feature>
<feature type="disulfide bond" evidence="6">
    <location>
        <begin position="484"/>
        <end position="493"/>
    </location>
</feature>
<dbReference type="PROSITE" id="PS50025">
    <property type="entry name" value="LAM_G_DOMAIN"/>
    <property type="match status" value="4"/>
</dbReference>
<dbReference type="PANTHER" id="PTHR12916">
    <property type="entry name" value="CYTOCHROME C OXIDASE POLYPEPTIDE VIC-2"/>
    <property type="match status" value="1"/>
</dbReference>
<dbReference type="PROSITE" id="PS01186">
    <property type="entry name" value="EGF_2"/>
    <property type="match status" value="6"/>
</dbReference>
<feature type="domain" description="Laminin G" evidence="8">
    <location>
        <begin position="501"/>
        <end position="692"/>
    </location>
</feature>
<dbReference type="FunFam" id="2.10.25.10:FF:000004">
    <property type="entry name" value="Neurogenic locus notch 1"/>
    <property type="match status" value="1"/>
</dbReference>
<feature type="chain" id="PRO_5040171887" evidence="7">
    <location>
        <begin position="19"/>
        <end position="1289"/>
    </location>
</feature>
<feature type="disulfide bond" evidence="6">
    <location>
        <begin position="120"/>
        <end position="129"/>
    </location>
</feature>
<evidence type="ECO:0000256" key="2">
    <source>
        <dbReference type="ARBA" id="ARBA00022729"/>
    </source>
</evidence>
<evidence type="ECO:0000313" key="11">
    <source>
        <dbReference type="Proteomes" id="UP001151699"/>
    </source>
</evidence>
<dbReference type="SMART" id="SM00181">
    <property type="entry name" value="EGF"/>
    <property type="match status" value="11"/>
</dbReference>
<feature type="disulfide bond" evidence="6">
    <location>
        <begin position="759"/>
        <end position="768"/>
    </location>
</feature>
<organism evidence="10 11">
    <name type="scientific">Pseudolycoriella hygida</name>
    <dbReference type="NCBI Taxonomy" id="35572"/>
    <lineage>
        <taxon>Eukaryota</taxon>
        <taxon>Metazoa</taxon>
        <taxon>Ecdysozoa</taxon>
        <taxon>Arthropoda</taxon>
        <taxon>Hexapoda</taxon>
        <taxon>Insecta</taxon>
        <taxon>Pterygota</taxon>
        <taxon>Neoptera</taxon>
        <taxon>Endopterygota</taxon>
        <taxon>Diptera</taxon>
        <taxon>Nematocera</taxon>
        <taxon>Sciaroidea</taxon>
        <taxon>Sciaridae</taxon>
        <taxon>Pseudolycoriella</taxon>
    </lineage>
</organism>
<feature type="domain" description="Laminin G" evidence="8">
    <location>
        <begin position="827"/>
        <end position="1018"/>
    </location>
</feature>
<dbReference type="GO" id="GO:0005509">
    <property type="term" value="F:calcium ion binding"/>
    <property type="evidence" value="ECO:0007669"/>
    <property type="project" value="InterPro"/>
</dbReference>
<feature type="disulfide bond" evidence="6">
    <location>
        <begin position="44"/>
        <end position="53"/>
    </location>
</feature>
<evidence type="ECO:0000256" key="1">
    <source>
        <dbReference type="ARBA" id="ARBA00022536"/>
    </source>
</evidence>
<feature type="signal peptide" evidence="7">
    <location>
        <begin position="1"/>
        <end position="18"/>
    </location>
</feature>
<dbReference type="Pfam" id="PF02210">
    <property type="entry name" value="Laminin_G_2"/>
    <property type="match status" value="4"/>
</dbReference>
<feature type="domain" description="EGF-like" evidence="9">
    <location>
        <begin position="56"/>
        <end position="92"/>
    </location>
</feature>
<feature type="domain" description="Laminin G" evidence="8">
    <location>
        <begin position="1088"/>
        <end position="1280"/>
    </location>
</feature>
<dbReference type="Pfam" id="PF12661">
    <property type="entry name" value="hEGF"/>
    <property type="match status" value="2"/>
</dbReference>
<evidence type="ECO:0000256" key="3">
    <source>
        <dbReference type="ARBA" id="ARBA00022737"/>
    </source>
</evidence>
<feature type="non-terminal residue" evidence="10">
    <location>
        <position position="1289"/>
    </location>
</feature>
<feature type="domain" description="EGF-like" evidence="9">
    <location>
        <begin position="693"/>
        <end position="729"/>
    </location>
</feature>
<dbReference type="GO" id="GO:0003008">
    <property type="term" value="P:system process"/>
    <property type="evidence" value="ECO:0007669"/>
    <property type="project" value="UniProtKB-ARBA"/>
</dbReference>
<keyword evidence="1 6" id="KW-0245">EGF-like domain</keyword>
<evidence type="ECO:0000313" key="10">
    <source>
        <dbReference type="EMBL" id="KAJ6646398.1"/>
    </source>
</evidence>